<reference evidence="2 3" key="1">
    <citation type="submission" date="2023-05" db="EMBL/GenBank/DDBJ databases">
        <authorList>
            <person name="Yin Y."/>
            <person name="Lu Z."/>
        </authorList>
    </citation>
    <scope>NUCLEOTIDE SEQUENCE [LARGE SCALE GENOMIC DNA]</scope>
    <source>
        <strain evidence="2 3">ZM22</strain>
    </source>
</reference>
<dbReference type="RefSeq" id="WP_283488784.1">
    <property type="nucleotide sequence ID" value="NZ_CP125947.1"/>
</dbReference>
<dbReference type="EMBL" id="CP125947">
    <property type="protein sequence ID" value="WHS67759.1"/>
    <property type="molecule type" value="Genomic_DNA"/>
</dbReference>
<name>A0ABY8T0M6_9BURK</name>
<feature type="region of interest" description="Disordered" evidence="1">
    <location>
        <begin position="1"/>
        <end position="22"/>
    </location>
</feature>
<gene>
    <name evidence="2" type="ORF">QMY55_11845</name>
</gene>
<proteinExistence type="predicted"/>
<accession>A0ABY8T0M6</accession>
<dbReference type="Proteomes" id="UP001240697">
    <property type="component" value="Chromosome"/>
</dbReference>
<keyword evidence="3" id="KW-1185">Reference proteome</keyword>
<protein>
    <recommendedName>
        <fullName evidence="4">CopG family transcriptional regulator</fullName>
    </recommendedName>
</protein>
<evidence type="ECO:0008006" key="4">
    <source>
        <dbReference type="Google" id="ProtNLM"/>
    </source>
</evidence>
<evidence type="ECO:0000313" key="2">
    <source>
        <dbReference type="EMBL" id="WHS67759.1"/>
    </source>
</evidence>
<evidence type="ECO:0000313" key="3">
    <source>
        <dbReference type="Proteomes" id="UP001240697"/>
    </source>
</evidence>
<organism evidence="2 3">
    <name type="scientific">Comamonas resistens</name>
    <dbReference type="NCBI Taxonomy" id="3046670"/>
    <lineage>
        <taxon>Bacteria</taxon>
        <taxon>Pseudomonadati</taxon>
        <taxon>Pseudomonadota</taxon>
        <taxon>Betaproteobacteria</taxon>
        <taxon>Burkholderiales</taxon>
        <taxon>Comamonadaceae</taxon>
        <taxon>Comamonas</taxon>
    </lineage>
</organism>
<sequence length="119" mass="12625">MSQNSSPDDVPGAKQGTADSLAVPGRVGAGGTTCLHCGKALTPSADVFDCIAGFPFEKCSCRVKGTSSKPRYQFRKSVGLFAFHGEELKAIAKQESRSVESVMRSLIVLGLCSRREGEQ</sequence>
<evidence type="ECO:0000256" key="1">
    <source>
        <dbReference type="SAM" id="MobiDB-lite"/>
    </source>
</evidence>